<dbReference type="InterPro" id="IPR035437">
    <property type="entry name" value="SNase_OB-fold_sf"/>
</dbReference>
<dbReference type="PATRIC" id="fig|1227488.3.peg.605"/>
<dbReference type="OrthoDB" id="3327at2157"/>
<dbReference type="Pfam" id="PF00565">
    <property type="entry name" value="SNase"/>
    <property type="match status" value="1"/>
</dbReference>
<evidence type="ECO:0000259" key="2">
    <source>
        <dbReference type="PROSITE" id="PS50830"/>
    </source>
</evidence>
<dbReference type="AlphaFoldDB" id="M0CL33"/>
<reference evidence="3 4" key="1">
    <citation type="journal article" date="2014" name="PLoS Genet.">
        <title>Phylogenetically driven sequencing of extremely halophilic archaea reveals strategies for static and dynamic osmo-response.</title>
        <authorList>
            <person name="Becker E.A."/>
            <person name="Seitzer P.M."/>
            <person name="Tritt A."/>
            <person name="Larsen D."/>
            <person name="Krusor M."/>
            <person name="Yao A.I."/>
            <person name="Wu D."/>
            <person name="Madern D."/>
            <person name="Eisen J.A."/>
            <person name="Darling A.E."/>
            <person name="Facciotti M.T."/>
        </authorList>
    </citation>
    <scope>NUCLEOTIDE SEQUENCE [LARGE SCALE GENOMIC DNA]</scope>
    <source>
        <strain evidence="3 4">JCM 13891</strain>
    </source>
</reference>
<dbReference type="STRING" id="1227488.C477_03075"/>
<gene>
    <name evidence="3" type="ORF">C477_03075</name>
</gene>
<dbReference type="Gene3D" id="2.40.50.90">
    <property type="match status" value="1"/>
</dbReference>
<dbReference type="InterPro" id="IPR006311">
    <property type="entry name" value="TAT_signal"/>
</dbReference>
<feature type="compositionally biased region" description="Low complexity" evidence="1">
    <location>
        <begin position="1024"/>
        <end position="1033"/>
    </location>
</feature>
<dbReference type="PROSITE" id="PS51318">
    <property type="entry name" value="TAT"/>
    <property type="match status" value="1"/>
</dbReference>
<evidence type="ECO:0000256" key="1">
    <source>
        <dbReference type="SAM" id="MobiDB-lite"/>
    </source>
</evidence>
<proteinExistence type="predicted"/>
<dbReference type="Proteomes" id="UP000011657">
    <property type="component" value="Unassembled WGS sequence"/>
</dbReference>
<feature type="domain" description="TNase-like" evidence="2">
    <location>
        <begin position="550"/>
        <end position="723"/>
    </location>
</feature>
<accession>M0CL33</accession>
<comment type="caution">
    <text evidence="3">The sequence shown here is derived from an EMBL/GenBank/DDBJ whole genome shotgun (WGS) entry which is preliminary data.</text>
</comment>
<name>M0CL33_9EURY</name>
<dbReference type="InterPro" id="IPR016071">
    <property type="entry name" value="Staphylococal_nuclease_OB-fold"/>
</dbReference>
<dbReference type="eggNOG" id="arCOG01314">
    <property type="taxonomic scope" value="Archaea"/>
</dbReference>
<dbReference type="SUPFAM" id="SSF50199">
    <property type="entry name" value="Staphylococcal nuclease"/>
    <property type="match status" value="1"/>
</dbReference>
<evidence type="ECO:0000313" key="4">
    <source>
        <dbReference type="Proteomes" id="UP000011657"/>
    </source>
</evidence>
<feature type="compositionally biased region" description="Basic and acidic residues" evidence="1">
    <location>
        <begin position="994"/>
        <end position="1005"/>
    </location>
</feature>
<protein>
    <submittedName>
        <fullName evidence="3">Nuclease-like protein</fullName>
    </submittedName>
</protein>
<feature type="compositionally biased region" description="Basic residues" evidence="1">
    <location>
        <begin position="1035"/>
        <end position="1046"/>
    </location>
</feature>
<dbReference type="EMBL" id="AOIS01000012">
    <property type="protein sequence ID" value="ELZ23062.1"/>
    <property type="molecule type" value="Genomic_DNA"/>
</dbReference>
<evidence type="ECO:0000313" key="3">
    <source>
        <dbReference type="EMBL" id="ELZ23062.1"/>
    </source>
</evidence>
<keyword evidence="4" id="KW-1185">Reference proteome</keyword>
<dbReference type="PROSITE" id="PS50830">
    <property type="entry name" value="TNASE_3"/>
    <property type="match status" value="1"/>
</dbReference>
<feature type="region of interest" description="Disordered" evidence="1">
    <location>
        <begin position="994"/>
        <end position="1054"/>
    </location>
</feature>
<organism evidence="3 4">
    <name type="scientific">Haloterrigena salina JCM 13891</name>
    <dbReference type="NCBI Taxonomy" id="1227488"/>
    <lineage>
        <taxon>Archaea</taxon>
        <taxon>Methanobacteriati</taxon>
        <taxon>Methanobacteriota</taxon>
        <taxon>Stenosarchaea group</taxon>
        <taxon>Halobacteria</taxon>
        <taxon>Halobacteriales</taxon>
        <taxon>Natrialbaceae</taxon>
        <taxon>Haloterrigena</taxon>
    </lineage>
</organism>
<sequence length="1054" mass="114003">MGSLPNGHARRLDRRSFVSLLGATTGTLAISGSSSARGTGSTDADADEGLEALSFYSTAAQISAEYGELTDENYVVAWASEDAYVTTTSGGTDESDVVSYEDGRIPLITQDENVLGIGSAGFLSDERGGFDVGNEEFVLEVWDELMGPDSTVLWDESHRQYWDLSSHTVFRRYAEDNGYDLRPLEEFDTDGPTLEFYSTASQVSPDDDALTEDRVAAADALEVLAWAEPTATNVDRSDAEPYRYADDERIPLITRDDRTVGLGAPLAADDSDHDENRAFLLGVWDDVVDGETVYWDESHDQYYGSSRFETFIADAEREGYAVEATDDLLALLEGSMSGSSGADAADADAVVITTPAEPFTDGELAALEAFVADGGAVFLHDQSDFGGHAETAHLNAIAERLDLGFRFNDDQVEDGTSGWDDYVFETSDFDRSYLGEAETAVGLADADGLVVTTPDRAFTDAELETLESFVADGGALFLFDQSDFGGNDRTGNLNEIAERLDLAFRFNGGQVEDEVHNAGPEYVPLATDFSPEFDYFGGRDGVDIEFERDGEYYGRVVRVFDGDTVEVEFDTEYGYREVVRNVGVDTAETPPTEVTPEEWFGIPDDADDHLHDWGERAAEFALERLAPEGAAVDESDLEGRHVKVTFDEAEPLRGNYGRLLGFVHYDPDAFEADFENGSFSTNHNREIVAEGYARVYSSGFAAHDEFAALEEDALAAGRGVWSAADFDALGEIRNEPVEDLYLPSARSVRSARGRNGGRLEDDRVAVAAEPSAEQRLETGGIAYDDGSEIPLVGVDERRRVALVGGIPIHEDYEADAAFGVDTSGYGNFPFLTNLIDALSASDADGDVLIVGGQGQFNAAGSISLEDCMYYQRYLEGVGLRLRQINDLAATLPAEMETELPRAVLLSAPARELEIGELLALRRYRKAGGAVVLLGSAAAAAEHARHLNAVAAKLRTDLRFNADAVVDEERHLGDDPTVLETTAFDDSLPLFDAYDPSRDWTDEKGGGDAPGNSGHAPGHRGNGPGNSPNAPGHGNHSGRGRRKKGRGRSGSGSWF</sequence>
<dbReference type="RefSeq" id="WP_008892949.1">
    <property type="nucleotide sequence ID" value="NZ_AOIS01000012.1"/>
</dbReference>
<dbReference type="SMART" id="SM00318">
    <property type="entry name" value="SNc"/>
    <property type="match status" value="1"/>
</dbReference>
<dbReference type="eggNOG" id="arCOG03192">
    <property type="taxonomic scope" value="Archaea"/>
</dbReference>